<reference evidence="1 2" key="1">
    <citation type="submission" date="2015-01" db="EMBL/GenBank/DDBJ databases">
        <title>Evolution of Trichinella species and genotypes.</title>
        <authorList>
            <person name="Korhonen P.K."/>
            <person name="Edoardo P."/>
            <person name="Giuseppe L.R."/>
            <person name="Gasser R.B."/>
        </authorList>
    </citation>
    <scope>NUCLEOTIDE SEQUENCE [LARGE SCALE GENOMIC DNA]</scope>
    <source>
        <strain evidence="1">ISS3</strain>
    </source>
</reference>
<sequence>MKSRIIVLDKARLDSKKVLKGVCFFANVVGIKNSSLLPSELFTRCGSLRVSSESECNILLSTPQLTSLASLRQQCKPVFVQGRRPTTGYFVINAFFLRRSHSTYVDKVQQQRVSSLTPLLPRSTQLRQSITEHHHPIFTFTISNIRIL</sequence>
<dbReference type="Proteomes" id="UP000054776">
    <property type="component" value="Unassembled WGS sequence"/>
</dbReference>
<accession>A0A0V1AUV4</accession>
<name>A0A0V1AUV4_TRISP</name>
<protein>
    <submittedName>
        <fullName evidence="1">Uncharacterized protein</fullName>
    </submittedName>
</protein>
<keyword evidence="2" id="KW-1185">Reference proteome</keyword>
<evidence type="ECO:0000313" key="1">
    <source>
        <dbReference type="EMBL" id="KRY28478.1"/>
    </source>
</evidence>
<proteinExistence type="predicted"/>
<comment type="caution">
    <text evidence="1">The sequence shown here is derived from an EMBL/GenBank/DDBJ whole genome shotgun (WGS) entry which is preliminary data.</text>
</comment>
<organism evidence="1 2">
    <name type="scientific">Trichinella spiralis</name>
    <name type="common">Trichina worm</name>
    <dbReference type="NCBI Taxonomy" id="6334"/>
    <lineage>
        <taxon>Eukaryota</taxon>
        <taxon>Metazoa</taxon>
        <taxon>Ecdysozoa</taxon>
        <taxon>Nematoda</taxon>
        <taxon>Enoplea</taxon>
        <taxon>Dorylaimia</taxon>
        <taxon>Trichinellida</taxon>
        <taxon>Trichinellidae</taxon>
        <taxon>Trichinella</taxon>
    </lineage>
</organism>
<dbReference type="AlphaFoldDB" id="A0A0V1AUV4"/>
<dbReference type="OrthoDB" id="10629365at2759"/>
<gene>
    <name evidence="1" type="ORF">T01_10517</name>
</gene>
<dbReference type="InParanoid" id="A0A0V1AUV4"/>
<dbReference type="EMBL" id="JYDH01000203">
    <property type="protein sequence ID" value="KRY28478.1"/>
    <property type="molecule type" value="Genomic_DNA"/>
</dbReference>
<evidence type="ECO:0000313" key="2">
    <source>
        <dbReference type="Proteomes" id="UP000054776"/>
    </source>
</evidence>